<dbReference type="AlphaFoldDB" id="A0AAV0WX23"/>
<keyword evidence="2" id="KW-1185">Reference proteome</keyword>
<name>A0AAV0WX23_9HEMI</name>
<sequence length="86" mass="9662">MAVMMFREFYTTVVANEIICHGFLVEKGLLKSAEGNAPCHKCDTEMQVKRRKCHNGNGCPFFGVQKEAVGQQDHHELAADFFISLT</sequence>
<dbReference type="EMBL" id="CARXXK010000003">
    <property type="protein sequence ID" value="CAI6360126.1"/>
    <property type="molecule type" value="Genomic_DNA"/>
</dbReference>
<accession>A0AAV0WX23</accession>
<dbReference type="Proteomes" id="UP001160148">
    <property type="component" value="Unassembled WGS sequence"/>
</dbReference>
<organism evidence="1 2">
    <name type="scientific">Macrosiphum euphorbiae</name>
    <name type="common">potato aphid</name>
    <dbReference type="NCBI Taxonomy" id="13131"/>
    <lineage>
        <taxon>Eukaryota</taxon>
        <taxon>Metazoa</taxon>
        <taxon>Ecdysozoa</taxon>
        <taxon>Arthropoda</taxon>
        <taxon>Hexapoda</taxon>
        <taxon>Insecta</taxon>
        <taxon>Pterygota</taxon>
        <taxon>Neoptera</taxon>
        <taxon>Paraneoptera</taxon>
        <taxon>Hemiptera</taxon>
        <taxon>Sternorrhyncha</taxon>
        <taxon>Aphidomorpha</taxon>
        <taxon>Aphidoidea</taxon>
        <taxon>Aphididae</taxon>
        <taxon>Macrosiphini</taxon>
        <taxon>Macrosiphum</taxon>
    </lineage>
</organism>
<gene>
    <name evidence="1" type="ORF">MEUPH1_LOCUS15459</name>
</gene>
<proteinExistence type="predicted"/>
<evidence type="ECO:0000313" key="1">
    <source>
        <dbReference type="EMBL" id="CAI6360126.1"/>
    </source>
</evidence>
<comment type="caution">
    <text evidence="1">The sequence shown here is derived from an EMBL/GenBank/DDBJ whole genome shotgun (WGS) entry which is preliminary data.</text>
</comment>
<evidence type="ECO:0000313" key="2">
    <source>
        <dbReference type="Proteomes" id="UP001160148"/>
    </source>
</evidence>
<reference evidence="1 2" key="1">
    <citation type="submission" date="2023-01" db="EMBL/GenBank/DDBJ databases">
        <authorList>
            <person name="Whitehead M."/>
        </authorList>
    </citation>
    <scope>NUCLEOTIDE SEQUENCE [LARGE SCALE GENOMIC DNA]</scope>
</reference>
<protein>
    <submittedName>
        <fullName evidence="1">Uncharacterized protein</fullName>
    </submittedName>
</protein>